<dbReference type="AlphaFoldDB" id="A0A382X7X5"/>
<accession>A0A382X7X5</accession>
<gene>
    <name evidence="1" type="ORF">METZ01_LOCUS419549</name>
</gene>
<organism evidence="1">
    <name type="scientific">marine metagenome</name>
    <dbReference type="NCBI Taxonomy" id="408172"/>
    <lineage>
        <taxon>unclassified sequences</taxon>
        <taxon>metagenomes</taxon>
        <taxon>ecological metagenomes</taxon>
    </lineage>
</organism>
<reference evidence="1" key="1">
    <citation type="submission" date="2018-05" db="EMBL/GenBank/DDBJ databases">
        <authorList>
            <person name="Lanie J.A."/>
            <person name="Ng W.-L."/>
            <person name="Kazmierczak K.M."/>
            <person name="Andrzejewski T.M."/>
            <person name="Davidsen T.M."/>
            <person name="Wayne K.J."/>
            <person name="Tettelin H."/>
            <person name="Glass J.I."/>
            <person name="Rusch D."/>
            <person name="Podicherti R."/>
            <person name="Tsui H.-C.T."/>
            <person name="Winkler M.E."/>
        </authorList>
    </citation>
    <scope>NUCLEOTIDE SEQUENCE</scope>
</reference>
<name>A0A382X7X5_9ZZZZ</name>
<evidence type="ECO:0000313" key="1">
    <source>
        <dbReference type="EMBL" id="SVD66695.1"/>
    </source>
</evidence>
<feature type="non-terminal residue" evidence="1">
    <location>
        <position position="1"/>
    </location>
</feature>
<proteinExistence type="predicted"/>
<sequence>VRIFNNSGSAVVVNVQDSSGDAIGSFTMLNSTTEVLEKNPTDEIYGAGGALKFTKLGYTN</sequence>
<protein>
    <submittedName>
        <fullName evidence="1">Uncharacterized protein</fullName>
    </submittedName>
</protein>
<dbReference type="EMBL" id="UINC01165352">
    <property type="protein sequence ID" value="SVD66695.1"/>
    <property type="molecule type" value="Genomic_DNA"/>
</dbReference>